<dbReference type="EMBL" id="CP003969">
    <property type="protein sequence ID" value="AGP36625.1"/>
    <property type="molecule type" value="Genomic_DNA"/>
</dbReference>
<dbReference type="AlphaFoldDB" id="S4XXJ8"/>
<organism evidence="1 2">
    <name type="scientific">Sorangium cellulosum So0157-2</name>
    <dbReference type="NCBI Taxonomy" id="1254432"/>
    <lineage>
        <taxon>Bacteria</taxon>
        <taxon>Pseudomonadati</taxon>
        <taxon>Myxococcota</taxon>
        <taxon>Polyangia</taxon>
        <taxon>Polyangiales</taxon>
        <taxon>Polyangiaceae</taxon>
        <taxon>Sorangium</taxon>
    </lineage>
</organism>
<sequence length="277" mass="30441">MVRAMTELSRSQIEHFITQGFVRIDVAFPRALADEARAILWRDTGMTPDDPKTWTKPVVRLGHYGQRPFAEAAKTPVLRAALDQLVGSGRWQPPAALGTFPIRFPSPLDPGDAGWHIDVSFGTEHPDFMEWRANVQSRGRALLMLFLFSDVGEDDAPTRIRAGSHLDIARQLAPAGEQGLTLRELAANGFAETAHLPQALATGDAGTVYLCHPFLVHTAQPHRGARPRFMAQPPLLPTEPLQLERERGDYSPVEQAIRLALSGAAAISPDRTRELAP</sequence>
<keyword evidence="1" id="KW-0560">Oxidoreductase</keyword>
<keyword evidence="1" id="KW-0223">Dioxygenase</keyword>
<dbReference type="STRING" id="1254432.SCE1572_20275"/>
<dbReference type="HOGENOM" id="CLU_053011_1_0_7"/>
<dbReference type="SUPFAM" id="SSF51197">
    <property type="entry name" value="Clavaminate synthase-like"/>
    <property type="match status" value="1"/>
</dbReference>
<evidence type="ECO:0000313" key="1">
    <source>
        <dbReference type="EMBL" id="AGP36625.1"/>
    </source>
</evidence>
<dbReference type="InterPro" id="IPR008775">
    <property type="entry name" value="Phytyl_CoA_dOase-like"/>
</dbReference>
<dbReference type="GO" id="GO:0016706">
    <property type="term" value="F:2-oxoglutarate-dependent dioxygenase activity"/>
    <property type="evidence" value="ECO:0007669"/>
    <property type="project" value="UniProtKB-ARBA"/>
</dbReference>
<evidence type="ECO:0000313" key="2">
    <source>
        <dbReference type="Proteomes" id="UP000014803"/>
    </source>
</evidence>
<protein>
    <submittedName>
        <fullName evidence="1">Phytanoyl-CoA dioxygenase</fullName>
    </submittedName>
</protein>
<gene>
    <name evidence="1" type="ORF">SCE1572_20275</name>
</gene>
<dbReference type="PATRIC" id="fig|1254432.3.peg.4577"/>
<dbReference type="Gene3D" id="2.60.120.620">
    <property type="entry name" value="q2cbj1_9rhob like domain"/>
    <property type="match status" value="1"/>
</dbReference>
<dbReference type="Proteomes" id="UP000014803">
    <property type="component" value="Chromosome"/>
</dbReference>
<dbReference type="Pfam" id="PF05721">
    <property type="entry name" value="PhyH"/>
    <property type="match status" value="1"/>
</dbReference>
<name>S4XXJ8_SORCE</name>
<dbReference type="eggNOG" id="ENOG502Z7XA">
    <property type="taxonomic scope" value="Bacteria"/>
</dbReference>
<dbReference type="KEGG" id="scu:SCE1572_20275"/>
<proteinExistence type="predicted"/>
<accession>S4XXJ8</accession>
<reference evidence="1 2" key="1">
    <citation type="journal article" date="2013" name="Sci. Rep.">
        <title>Extraordinary expansion of a Sorangium cellulosum genome from an alkaline milieu.</title>
        <authorList>
            <person name="Han K."/>
            <person name="Li Z.F."/>
            <person name="Peng R."/>
            <person name="Zhu L.P."/>
            <person name="Zhou T."/>
            <person name="Wang L.G."/>
            <person name="Li S.G."/>
            <person name="Zhang X.B."/>
            <person name="Hu W."/>
            <person name="Wu Z.H."/>
            <person name="Qin N."/>
            <person name="Li Y.Z."/>
        </authorList>
    </citation>
    <scope>NUCLEOTIDE SEQUENCE [LARGE SCALE GENOMIC DNA]</scope>
    <source>
        <strain evidence="1 2">So0157-2</strain>
    </source>
</reference>